<keyword evidence="2" id="KW-0677">Repeat</keyword>
<dbReference type="GO" id="GO:0008270">
    <property type="term" value="F:zinc ion binding"/>
    <property type="evidence" value="ECO:0007669"/>
    <property type="project" value="UniProtKB-KW"/>
</dbReference>
<sequence>MSTAIMQNSTLYDFGELLLKQQQQNNMGTTSGSSGSNQSSSSIKLSPWGLGEQRAVGSPLSIGGSDEHEALSRRASQPVPTMASLVTSLLLDINPHRRLDRSQSEPAKTLVNNTSRYKTELCRPYEESGECKYGDKCQFAHGCHELRNLVRHPKYKTELCRTFHTVGFCPYGPRCHFIHNAEEARMNLQKSRPQSLRFLSTGPGSSADTPSPPSSLGSVSPPPSATANTAFSFAPIVPLLESPPPSLSPPQSPSPPPGSPDARLPVFNRLSGQIQFALRQFGEQLVA</sequence>
<dbReference type="InterPro" id="IPR045877">
    <property type="entry name" value="ZFP36-like"/>
</dbReference>
<evidence type="ECO:0000256" key="3">
    <source>
        <dbReference type="ARBA" id="ARBA00022771"/>
    </source>
</evidence>
<reference evidence="8" key="1">
    <citation type="submission" date="2015-12" db="EMBL/GenBank/DDBJ databases">
        <title>De novo transcriptome assembly of four potential Pierce s Disease insect vectors from Arizona vineyards.</title>
        <authorList>
            <person name="Tassone E.E."/>
        </authorList>
    </citation>
    <scope>NUCLEOTIDE SEQUENCE</scope>
</reference>
<evidence type="ECO:0000256" key="2">
    <source>
        <dbReference type="ARBA" id="ARBA00022737"/>
    </source>
</evidence>
<dbReference type="AlphaFoldDB" id="A0A1B6BYJ5"/>
<feature type="region of interest" description="Disordered" evidence="6">
    <location>
        <begin position="188"/>
        <end position="224"/>
    </location>
</feature>
<evidence type="ECO:0000256" key="1">
    <source>
        <dbReference type="ARBA" id="ARBA00022723"/>
    </source>
</evidence>
<feature type="domain" description="C3H1-type" evidence="7">
    <location>
        <begin position="154"/>
        <end position="182"/>
    </location>
</feature>
<dbReference type="FunFam" id="4.10.1000.10:FF:000002">
    <property type="entry name" value="Zinc finger protein 36, C3H1 type-like 1"/>
    <property type="match status" value="1"/>
</dbReference>
<feature type="region of interest" description="Disordered" evidence="6">
    <location>
        <begin position="25"/>
        <end position="78"/>
    </location>
</feature>
<proteinExistence type="predicted"/>
<keyword evidence="3 5" id="KW-0863">Zinc-finger</keyword>
<feature type="domain" description="C3H1-type" evidence="7">
    <location>
        <begin position="116"/>
        <end position="144"/>
    </location>
</feature>
<feature type="compositionally biased region" description="Low complexity" evidence="6">
    <location>
        <begin position="25"/>
        <end position="42"/>
    </location>
</feature>
<feature type="zinc finger region" description="C3H1-type" evidence="5">
    <location>
        <begin position="116"/>
        <end position="144"/>
    </location>
</feature>
<evidence type="ECO:0000259" key="7">
    <source>
        <dbReference type="PROSITE" id="PS50103"/>
    </source>
</evidence>
<dbReference type="PROSITE" id="PS50103">
    <property type="entry name" value="ZF_C3H1"/>
    <property type="match status" value="2"/>
</dbReference>
<gene>
    <name evidence="8" type="ORF">g.7609</name>
</gene>
<feature type="compositionally biased region" description="Pro residues" evidence="6">
    <location>
        <begin position="241"/>
        <end position="259"/>
    </location>
</feature>
<protein>
    <recommendedName>
        <fullName evidence="7">C3H1-type domain-containing protein</fullName>
    </recommendedName>
</protein>
<dbReference type="SMART" id="SM00356">
    <property type="entry name" value="ZnF_C3H1"/>
    <property type="match status" value="2"/>
</dbReference>
<evidence type="ECO:0000256" key="6">
    <source>
        <dbReference type="SAM" id="MobiDB-lite"/>
    </source>
</evidence>
<dbReference type="PANTHER" id="PTHR12547">
    <property type="entry name" value="CCCH ZINC FINGER/TIS11-RELATED"/>
    <property type="match status" value="1"/>
</dbReference>
<name>A0A1B6BYJ5_9HEMI</name>
<dbReference type="InterPro" id="IPR036855">
    <property type="entry name" value="Znf_CCCH_sf"/>
</dbReference>
<evidence type="ECO:0000256" key="4">
    <source>
        <dbReference type="ARBA" id="ARBA00022833"/>
    </source>
</evidence>
<feature type="zinc finger region" description="C3H1-type" evidence="5">
    <location>
        <begin position="154"/>
        <end position="182"/>
    </location>
</feature>
<accession>A0A1B6BYJ5</accession>
<feature type="compositionally biased region" description="Polar residues" evidence="6">
    <location>
        <begin position="188"/>
        <end position="209"/>
    </location>
</feature>
<keyword evidence="4 5" id="KW-0862">Zinc</keyword>
<dbReference type="PANTHER" id="PTHR12547:SF18">
    <property type="entry name" value="PROTEIN TIS11"/>
    <property type="match status" value="1"/>
</dbReference>
<organism evidence="8">
    <name type="scientific">Clastoptera arizonana</name>
    <name type="common">Arizona spittle bug</name>
    <dbReference type="NCBI Taxonomy" id="38151"/>
    <lineage>
        <taxon>Eukaryota</taxon>
        <taxon>Metazoa</taxon>
        <taxon>Ecdysozoa</taxon>
        <taxon>Arthropoda</taxon>
        <taxon>Hexapoda</taxon>
        <taxon>Insecta</taxon>
        <taxon>Pterygota</taxon>
        <taxon>Neoptera</taxon>
        <taxon>Paraneoptera</taxon>
        <taxon>Hemiptera</taxon>
        <taxon>Auchenorrhyncha</taxon>
        <taxon>Cercopoidea</taxon>
        <taxon>Clastopteridae</taxon>
        <taxon>Clastoptera</taxon>
    </lineage>
</organism>
<feature type="region of interest" description="Disordered" evidence="6">
    <location>
        <begin position="241"/>
        <end position="265"/>
    </location>
</feature>
<dbReference type="FunFam" id="4.10.1000.10:FF:000001">
    <property type="entry name" value="zinc finger CCCH domain-containing protein 15-like"/>
    <property type="match status" value="1"/>
</dbReference>
<dbReference type="Gene3D" id="4.10.1000.10">
    <property type="entry name" value="Zinc finger, CCCH-type"/>
    <property type="match status" value="2"/>
</dbReference>
<dbReference type="GO" id="GO:0003729">
    <property type="term" value="F:mRNA binding"/>
    <property type="evidence" value="ECO:0007669"/>
    <property type="project" value="InterPro"/>
</dbReference>
<evidence type="ECO:0000313" key="8">
    <source>
        <dbReference type="EMBL" id="JAS06343.1"/>
    </source>
</evidence>
<dbReference type="SUPFAM" id="SSF90229">
    <property type="entry name" value="CCCH zinc finger"/>
    <property type="match status" value="2"/>
</dbReference>
<evidence type="ECO:0000256" key="5">
    <source>
        <dbReference type="PROSITE-ProRule" id="PRU00723"/>
    </source>
</evidence>
<dbReference type="EMBL" id="GEDC01030955">
    <property type="protein sequence ID" value="JAS06343.1"/>
    <property type="molecule type" value="Transcribed_RNA"/>
</dbReference>
<dbReference type="Pfam" id="PF00642">
    <property type="entry name" value="zf-CCCH"/>
    <property type="match status" value="2"/>
</dbReference>
<dbReference type="InterPro" id="IPR000571">
    <property type="entry name" value="Znf_CCCH"/>
</dbReference>
<keyword evidence="1 5" id="KW-0479">Metal-binding</keyword>